<dbReference type="AlphaFoldDB" id="L0AXL1"/>
<keyword evidence="4" id="KW-1185">Reference proteome</keyword>
<feature type="region of interest" description="Disordered" evidence="1">
    <location>
        <begin position="391"/>
        <end position="456"/>
    </location>
</feature>
<dbReference type="VEuPathDB" id="PiroplasmaDB:BEWA_028270"/>
<feature type="compositionally biased region" description="Basic and acidic residues" evidence="1">
    <location>
        <begin position="281"/>
        <end position="311"/>
    </location>
</feature>
<evidence type="ECO:0000313" key="3">
    <source>
        <dbReference type="EMBL" id="AFZ79978.1"/>
    </source>
</evidence>
<proteinExistence type="predicted"/>
<feature type="compositionally biased region" description="Basic and acidic residues" evidence="1">
    <location>
        <begin position="394"/>
        <end position="406"/>
    </location>
</feature>
<protein>
    <submittedName>
        <fullName evidence="3">Signal peptide-containing protein</fullName>
    </submittedName>
</protein>
<dbReference type="RefSeq" id="XP_004829644.1">
    <property type="nucleotide sequence ID" value="XM_004829587.1"/>
</dbReference>
<evidence type="ECO:0000313" key="4">
    <source>
        <dbReference type="Proteomes" id="UP000031512"/>
    </source>
</evidence>
<organism evidence="3 4">
    <name type="scientific">Theileria equi strain WA</name>
    <dbReference type="NCBI Taxonomy" id="1537102"/>
    <lineage>
        <taxon>Eukaryota</taxon>
        <taxon>Sar</taxon>
        <taxon>Alveolata</taxon>
        <taxon>Apicomplexa</taxon>
        <taxon>Aconoidasida</taxon>
        <taxon>Piroplasmida</taxon>
        <taxon>Theileriidae</taxon>
        <taxon>Theileria</taxon>
    </lineage>
</organism>
<gene>
    <name evidence="3" type="ORF">BEWA_028270</name>
</gene>
<keyword evidence="2" id="KW-0732">Signal</keyword>
<sequence>MRFLSVFSVLFLVRLSSCDEVVFDLSSPDPSLARDYESTVDGVVHHSFFPKGQLFSKVVDGGVTLWEAEGEERCDVLFTSVCDRTRAVLHVWVKGLPSKTLHYENVSGEWKLVTVRVKGLPELEEPVSPKEHTAELNFASLGCPLQGFSGSEAHVENPKLVAEDVEPQDDKDLLEAPAEEPENLPDAIVEEAPEVNVEELGEVEALPETKVEEPETPVEYFSELQSEVLPEVPVEPTIEPEVSIPEESNNDEEDPRVAPAESSPSPGDSEKESEDVQPEENELRSNEVKESESVPTHTEEVSPKSEEPVSHFLDKVHESLFNVENGEENGLNLIKLTAKEGVKADRLTFDGQTVWEDKKKFCSSAVLYLDGDQPTLAVLVTRDKNNKVKKVCKHHDGNKWKNGNENKHKKKLKELRDTAKPKDAPEATKKEQEVSQGQAQANPDKPVDKDTLDISKKDNSVGKYNKTVADDKISLHTFDIDKATVTKVVDGKDVIWEAPAGTDHKCTWAELGVFGDKETLGLEIKMDKVIEINFRKIDGKWQRVQVSK</sequence>
<dbReference type="Pfam" id="PF04385">
    <property type="entry name" value="FAINT"/>
    <property type="match status" value="1"/>
</dbReference>
<feature type="compositionally biased region" description="Acidic residues" evidence="1">
    <location>
        <begin position="271"/>
        <end position="280"/>
    </location>
</feature>
<evidence type="ECO:0000256" key="1">
    <source>
        <dbReference type="SAM" id="MobiDB-lite"/>
    </source>
</evidence>
<evidence type="ECO:0000256" key="2">
    <source>
        <dbReference type="SAM" id="SignalP"/>
    </source>
</evidence>
<dbReference type="EMBL" id="CP001669">
    <property type="protein sequence ID" value="AFZ79978.1"/>
    <property type="molecule type" value="Genomic_DNA"/>
</dbReference>
<accession>L0AXL1</accession>
<dbReference type="Proteomes" id="UP000031512">
    <property type="component" value="Chromosome 1"/>
</dbReference>
<feature type="signal peptide" evidence="2">
    <location>
        <begin position="1"/>
        <end position="18"/>
    </location>
</feature>
<feature type="chain" id="PRO_5003939891" evidence="2">
    <location>
        <begin position="19"/>
        <end position="548"/>
    </location>
</feature>
<feature type="compositionally biased region" description="Basic and acidic residues" evidence="1">
    <location>
        <begin position="414"/>
        <end position="433"/>
    </location>
</feature>
<dbReference type="GeneID" id="15805966"/>
<name>L0AXL1_THEEQ</name>
<dbReference type="InterPro" id="IPR007480">
    <property type="entry name" value="DUF529"/>
</dbReference>
<dbReference type="KEGG" id="beq:BEWA_028270"/>
<feature type="compositionally biased region" description="Basic and acidic residues" evidence="1">
    <location>
        <begin position="445"/>
        <end position="456"/>
    </location>
</feature>
<reference evidence="3 4" key="1">
    <citation type="journal article" date="2012" name="BMC Genomics">
        <title>Comparative genomic analysis and phylogenetic position of Theileria equi.</title>
        <authorList>
            <person name="Kappmeyer L.S."/>
            <person name="Thiagarajan M."/>
            <person name="Herndon D.R."/>
            <person name="Ramsay J.D."/>
            <person name="Caler E."/>
            <person name="Djikeng A."/>
            <person name="Gillespie J.J."/>
            <person name="Lau A.O."/>
            <person name="Roalson E.H."/>
            <person name="Silva J.C."/>
            <person name="Silva M.G."/>
            <person name="Suarez C.E."/>
            <person name="Ueti M.W."/>
            <person name="Nene V.M."/>
            <person name="Mealey R.H."/>
            <person name="Knowles D.P."/>
            <person name="Brayton K.A."/>
        </authorList>
    </citation>
    <scope>NUCLEOTIDE SEQUENCE [LARGE SCALE GENOMIC DNA]</scope>
    <source>
        <strain evidence="3 4">WA</strain>
    </source>
</reference>
<feature type="region of interest" description="Disordered" evidence="1">
    <location>
        <begin position="239"/>
        <end position="311"/>
    </location>
</feature>